<feature type="compositionally biased region" description="Acidic residues" evidence="1">
    <location>
        <begin position="40"/>
        <end position="64"/>
    </location>
</feature>
<organism evidence="2 3">
    <name type="scientific">Didymodactylos carnosus</name>
    <dbReference type="NCBI Taxonomy" id="1234261"/>
    <lineage>
        <taxon>Eukaryota</taxon>
        <taxon>Metazoa</taxon>
        <taxon>Spiralia</taxon>
        <taxon>Gnathifera</taxon>
        <taxon>Rotifera</taxon>
        <taxon>Eurotatoria</taxon>
        <taxon>Bdelloidea</taxon>
        <taxon>Philodinida</taxon>
        <taxon>Philodinidae</taxon>
        <taxon>Didymodactylos</taxon>
    </lineage>
</organism>
<feature type="non-terminal residue" evidence="2">
    <location>
        <position position="1"/>
    </location>
</feature>
<evidence type="ECO:0000313" key="2">
    <source>
        <dbReference type="EMBL" id="CAF4462454.1"/>
    </source>
</evidence>
<protein>
    <submittedName>
        <fullName evidence="2">Uncharacterized protein</fullName>
    </submittedName>
</protein>
<comment type="caution">
    <text evidence="2">The sequence shown here is derived from an EMBL/GenBank/DDBJ whole genome shotgun (WGS) entry which is preliminary data.</text>
</comment>
<evidence type="ECO:0000256" key="1">
    <source>
        <dbReference type="SAM" id="MobiDB-lite"/>
    </source>
</evidence>
<name>A0A8S2WW24_9BILA</name>
<feature type="region of interest" description="Disordered" evidence="1">
    <location>
        <begin position="40"/>
        <end position="70"/>
    </location>
</feature>
<sequence>NMVKMFSTLRPEIKRVQCIVHSNEALVEDGEAVNIDNLIESDVENNSEDEDQENSELNIEDEDNWSSGVIDNESENAAIDQLIITEIMEKCRTVIKIIKRSSVLSSYVDTEKLKIPTLKRNLALDVKNR</sequence>
<evidence type="ECO:0000313" key="3">
    <source>
        <dbReference type="Proteomes" id="UP000682733"/>
    </source>
</evidence>
<gene>
    <name evidence="2" type="ORF">TMI583_LOCUS46323</name>
</gene>
<accession>A0A8S2WW24</accession>
<dbReference type="AlphaFoldDB" id="A0A8S2WW24"/>
<dbReference type="Proteomes" id="UP000682733">
    <property type="component" value="Unassembled WGS sequence"/>
</dbReference>
<reference evidence="2" key="1">
    <citation type="submission" date="2021-02" db="EMBL/GenBank/DDBJ databases">
        <authorList>
            <person name="Nowell W R."/>
        </authorList>
    </citation>
    <scope>NUCLEOTIDE SEQUENCE</scope>
</reference>
<proteinExistence type="predicted"/>
<dbReference type="EMBL" id="CAJOBA010085716">
    <property type="protein sequence ID" value="CAF4462454.1"/>
    <property type="molecule type" value="Genomic_DNA"/>
</dbReference>